<dbReference type="EMBL" id="FUZF01000006">
    <property type="protein sequence ID" value="SKB67636.1"/>
    <property type="molecule type" value="Genomic_DNA"/>
</dbReference>
<comment type="subcellular location">
    <subcellularLocation>
        <location evidence="1 7">Cell outer membrane</location>
        <topology evidence="1 7">Multi-pass membrane protein</topology>
    </subcellularLocation>
</comment>
<dbReference type="SUPFAM" id="SSF49464">
    <property type="entry name" value="Carboxypeptidase regulatory domain-like"/>
    <property type="match status" value="1"/>
</dbReference>
<dbReference type="Gene3D" id="2.40.170.20">
    <property type="entry name" value="TonB-dependent receptor, beta-barrel domain"/>
    <property type="match status" value="1"/>
</dbReference>
<reference evidence="10" key="1">
    <citation type="submission" date="2017-02" db="EMBL/GenBank/DDBJ databases">
        <authorList>
            <person name="Varghese N."/>
            <person name="Submissions S."/>
        </authorList>
    </citation>
    <scope>NUCLEOTIDE SEQUENCE [LARGE SCALE GENOMIC DNA]</scope>
    <source>
        <strain evidence="10">DSM 24091</strain>
    </source>
</reference>
<keyword evidence="5 7" id="KW-0472">Membrane</keyword>
<dbReference type="Gene3D" id="2.170.130.10">
    <property type="entry name" value="TonB-dependent receptor, plug domain"/>
    <property type="match status" value="1"/>
</dbReference>
<evidence type="ECO:0000256" key="4">
    <source>
        <dbReference type="ARBA" id="ARBA00022692"/>
    </source>
</evidence>
<dbReference type="InterPro" id="IPR037066">
    <property type="entry name" value="Plug_dom_sf"/>
</dbReference>
<feature type="domain" description="TonB-dependent receptor plug" evidence="8">
    <location>
        <begin position="221"/>
        <end position="345"/>
    </location>
</feature>
<keyword evidence="4 7" id="KW-0812">Transmembrane</keyword>
<dbReference type="Pfam" id="PF13715">
    <property type="entry name" value="CarbopepD_reg_2"/>
    <property type="match status" value="1"/>
</dbReference>
<organism evidence="9 10">
    <name type="scientific">Sphingobacterium nematocida</name>
    <dbReference type="NCBI Taxonomy" id="1513896"/>
    <lineage>
        <taxon>Bacteria</taxon>
        <taxon>Pseudomonadati</taxon>
        <taxon>Bacteroidota</taxon>
        <taxon>Sphingobacteriia</taxon>
        <taxon>Sphingobacteriales</taxon>
        <taxon>Sphingobacteriaceae</taxon>
        <taxon>Sphingobacterium</taxon>
    </lineage>
</organism>
<dbReference type="InterPro" id="IPR023997">
    <property type="entry name" value="TonB-dep_OMP_SusC/RagA_CS"/>
</dbReference>
<dbReference type="InterPro" id="IPR023996">
    <property type="entry name" value="TonB-dep_OMP_SusC/RagA"/>
</dbReference>
<dbReference type="Proteomes" id="UP000190150">
    <property type="component" value="Unassembled WGS sequence"/>
</dbReference>
<dbReference type="InterPro" id="IPR008969">
    <property type="entry name" value="CarboxyPept-like_regulatory"/>
</dbReference>
<name>A0A1T5D7N8_9SPHI</name>
<gene>
    <name evidence="9" type="ORF">SAMN05660841_01814</name>
</gene>
<dbReference type="OrthoDB" id="9768177at2"/>
<proteinExistence type="inferred from homology"/>
<dbReference type="AlphaFoldDB" id="A0A1T5D7N8"/>
<comment type="similarity">
    <text evidence="7">Belongs to the TonB-dependent receptor family.</text>
</comment>
<evidence type="ECO:0000313" key="9">
    <source>
        <dbReference type="EMBL" id="SKB67636.1"/>
    </source>
</evidence>
<evidence type="ECO:0000313" key="10">
    <source>
        <dbReference type="Proteomes" id="UP000190150"/>
    </source>
</evidence>
<evidence type="ECO:0000256" key="1">
    <source>
        <dbReference type="ARBA" id="ARBA00004571"/>
    </source>
</evidence>
<evidence type="ECO:0000256" key="3">
    <source>
        <dbReference type="ARBA" id="ARBA00022452"/>
    </source>
</evidence>
<keyword evidence="10" id="KW-1185">Reference proteome</keyword>
<dbReference type="STRING" id="1513896.SAMN05660841_01814"/>
<protein>
    <submittedName>
        <fullName evidence="9">TonB-linked outer membrane protein, SusC/RagA family</fullName>
    </submittedName>
</protein>
<keyword evidence="6 7" id="KW-0998">Cell outer membrane</keyword>
<dbReference type="InterPro" id="IPR039426">
    <property type="entry name" value="TonB-dep_rcpt-like"/>
</dbReference>
<sequence>MKHFLMKYRHVRAYPLQAILLILALFQVKAVLAQINVAAKQKSLTSIFNQIEKQSKYVFLYDKAVANTPSISFDCSNCSIERIVQLLERQTKLEFKISGQQILVKKKEEKAVVNSTPAATMQTAQKDTIQGKVVDEHGNPIVGATLLIKGTKIGTSTDKNGNFKMQRVSPAQTIITNSIGYHPMEVIVGAQKTLMVALKIKAQEIEDVVISTGLQKRERSKLVGNVSSIKGEDLEGAGITTIDKALRGKMTGVYVRSNSGRPGETGSIVIRGSNTMTGSAEPLIILDGMPLQNGDVAGTDKTSSNINNLLTNGIGNIPPEDIATIDILRDATAASVYGARAANGVIVITTKRGEAGKDYINYSTKQGLTMRPKNTMDFMNSSEKLNFERQLYNEFHPVYGGRANQLLFQADNGVISRQEAEQRIAELSQINTDWVNVLYDPAYQQSHNVTMSGGSTKLQYNVSLNYQDADGTLMENNFKQGGANAKLTRNFSEKLLVDFNLYTTIKKNKEGQSALDPFRYAMFANPYERPYNADGTYAWDGTYRDVSNDITYNSDLNYNTFNIIRELRENTLSTNYGNVRSQLNVEWKFLDGFQYRGSGAFSFTNVQTADESRGGTYRSWAGNWLNSVKTAGAGILEKFNQGFLEENSGSTLDYTVRNAVEYNKAFATKHYVQALFANEVSERTNNRFFHYNPVYLQDYRMAGYPSWDDIPATNYKKLDLTKLGGTYYEKNREVSFIGSAAYAYANRYVLNANFRSDGVDIIGSDNQFTPLWSAGVKWNAHEETFIKEQLPWLNRFVLAYGYGYTGSINRSVYPFHTYQLSAIIYDDLAKAQSFTFGNPVLKWEKKRDINYGVYMSVFNSRVNIEANYYDTRVNDLLDETALPPSVGRLSSYVNVGVLSNKGWELSTRVEVVKNTDWLWEVGANLTTVNNNLDKVYNKKDPTVSRLVTENIENYPLRSWFGYKFSHIDPVNGHMMAKAQKLDDIGNISGEEIIDLSAISTADLQSKYRTYYLGHRDPNLYGGFNTQVRYKQITFSSNFMFATGNKIMGFQDRREGPSLRTDDITAGRTNRLKNQENRWRQHGDVTDIPAYSPNLSSYGMYLVDKDIESGAFLKCTELGLNWRAKPSLFKKVVKQMSVGIFANNLFTLTPYSGSDPETYLAFGYPNTPSYTFSLNIGF</sequence>
<dbReference type="PROSITE" id="PS52016">
    <property type="entry name" value="TONB_DEPENDENT_REC_3"/>
    <property type="match status" value="1"/>
</dbReference>
<evidence type="ECO:0000259" key="8">
    <source>
        <dbReference type="Pfam" id="PF07715"/>
    </source>
</evidence>
<keyword evidence="3 7" id="KW-1134">Transmembrane beta strand</keyword>
<dbReference type="RefSeq" id="WP_079642767.1">
    <property type="nucleotide sequence ID" value="NZ_FUZF01000006.1"/>
</dbReference>
<dbReference type="NCBIfam" id="TIGR04056">
    <property type="entry name" value="OMP_RagA_SusC"/>
    <property type="match status" value="1"/>
</dbReference>
<keyword evidence="2 7" id="KW-0813">Transport</keyword>
<dbReference type="Gene3D" id="2.60.40.1120">
    <property type="entry name" value="Carboxypeptidase-like, regulatory domain"/>
    <property type="match status" value="1"/>
</dbReference>
<dbReference type="Pfam" id="PF07715">
    <property type="entry name" value="Plug"/>
    <property type="match status" value="1"/>
</dbReference>
<evidence type="ECO:0000256" key="5">
    <source>
        <dbReference type="ARBA" id="ARBA00023136"/>
    </source>
</evidence>
<accession>A0A1T5D7N8</accession>
<dbReference type="NCBIfam" id="TIGR04057">
    <property type="entry name" value="SusC_RagA_signa"/>
    <property type="match status" value="1"/>
</dbReference>
<evidence type="ECO:0000256" key="2">
    <source>
        <dbReference type="ARBA" id="ARBA00022448"/>
    </source>
</evidence>
<dbReference type="InterPro" id="IPR036942">
    <property type="entry name" value="Beta-barrel_TonB_sf"/>
</dbReference>
<dbReference type="GO" id="GO:0009279">
    <property type="term" value="C:cell outer membrane"/>
    <property type="evidence" value="ECO:0007669"/>
    <property type="project" value="UniProtKB-SubCell"/>
</dbReference>
<evidence type="ECO:0000256" key="6">
    <source>
        <dbReference type="ARBA" id="ARBA00023237"/>
    </source>
</evidence>
<dbReference type="SUPFAM" id="SSF56935">
    <property type="entry name" value="Porins"/>
    <property type="match status" value="1"/>
</dbReference>
<evidence type="ECO:0000256" key="7">
    <source>
        <dbReference type="PROSITE-ProRule" id="PRU01360"/>
    </source>
</evidence>
<dbReference type="InterPro" id="IPR012910">
    <property type="entry name" value="Plug_dom"/>
</dbReference>